<dbReference type="GO" id="GO:0039708">
    <property type="term" value="P:nuclear capsid assembly"/>
    <property type="evidence" value="ECO:0007669"/>
    <property type="project" value="UniProtKB-ARBA"/>
</dbReference>
<name>A0A889IVY3_9GAMA</name>
<dbReference type="Pfam" id="PF00716">
    <property type="entry name" value="Peptidase_S21"/>
    <property type="match status" value="1"/>
</dbReference>
<feature type="chain" id="PRO_5033177055" description="Assembly protein" evidence="9">
    <location>
        <begin position="325"/>
        <end position="699"/>
    </location>
</feature>
<comment type="similarity">
    <text evidence="9">Belongs to the herpesviridae capsid scaffolding protein family.</text>
</comment>
<keyword evidence="5 9" id="KW-0378">Hydrolase</keyword>
<reference evidence="11" key="1">
    <citation type="submission" date="2019-10" db="EMBL/GenBank/DDBJ databases">
        <title>Otarine herpesvirus 4 in Northern fur seal genital swab.</title>
        <authorList>
            <person name="Deming A.C."/>
            <person name="Wellehan J.F.X."/>
            <person name="Gulland F.M.D."/>
        </authorList>
    </citation>
    <scope>NUCLEOTIDE SEQUENCE</scope>
    <source>
        <strain evidence="11">Cu11-001</strain>
    </source>
</reference>
<comment type="catalytic activity">
    <reaction evidence="9">
        <text>Cleaves -Ala-|-Ser- and -Ala-|-Ala- bonds in the scaffold protein.</text>
        <dbReference type="EC" id="3.4.21.97"/>
    </reaction>
</comment>
<keyword evidence="4 9" id="KW-0645">Protease</keyword>
<dbReference type="Gene3D" id="3.20.16.10">
    <property type="entry name" value="Herpesvirus/Caudovirus protease domain"/>
    <property type="match status" value="1"/>
</dbReference>
<dbReference type="PRINTS" id="PR00236">
    <property type="entry name" value="HSVCAPSIDP40"/>
</dbReference>
<dbReference type="InterPro" id="IPR001847">
    <property type="entry name" value="Peptidase_S21"/>
</dbReference>
<keyword evidence="8 9" id="KW-1035">Host cytoplasm</keyword>
<feature type="compositionally biased region" description="Polar residues" evidence="10">
    <location>
        <begin position="656"/>
        <end position="669"/>
    </location>
</feature>
<keyword evidence="2 9" id="KW-1048">Host nucleus</keyword>
<evidence type="ECO:0000256" key="6">
    <source>
        <dbReference type="ARBA" id="ARBA00022825"/>
    </source>
</evidence>
<dbReference type="GO" id="GO:0019076">
    <property type="term" value="P:viral release from host cell"/>
    <property type="evidence" value="ECO:0007669"/>
    <property type="project" value="UniProtKB-UniRule"/>
</dbReference>
<sequence>MLKLFNFTSATILCSKQRKPWLSGAPSSTYFPSGGTITTSYQCTGLQNRESLHYTLPAMPGENHVTTLKAQPILSSHSSPIENAHTLPNDINGVVYVAGFLDIPTCPKANSELYLDEELCRQALPLQEPIPLSIEHLQNANVGWVNNLYCTKSGLFCTGVINCPEFLDLLERMFSQSRAAGARLVQSHTLPTHPKVEMLHAWLPCLSLSSVAPTTLSKLEQNSRIFEHVALCALGRRRGTVAVYGDNQQWVLSRFESLSLSETQHIATQWSNENAEQLPVPHLDIPLESLMAKAVDAGFIEDRLHILRSDRDVADVRAPAYLKASVTPTCTPEHVVRDCGETCSHSRGMSVAPTTSLTAPHSSDDTISVPRATFMAMLQSNLDSSRNVQPRQVCMADTCATYSWPTGTMCHGTHIPGVLPTHMQPHTVPHMLPHQMYGIPGYHPYTNAAPILSPVVGTNYPYSSMFGSPGSGMMVNGQYEPAPFPSRSNKRKRDPEYTDDVAFPGEELTLYKKDLATLSRELADIHSELKTLKQQHIQPPPTMLVPPALRGGQFVTDGVYRTGVPHMQDWATMQQWTNTPYTQYPQPQFAPPPIQVQQPQALTQQLVQQLPNCVQVETQPQPLIEPEPNSASGIAHDKRAVCNKNKKPTHEDQPIAETSNQTPQCTTETKVVNASLDPHQDRSSQRLQKLFCKELLNGQ</sequence>
<comment type="subcellular location">
    <molecule>Capsid scaffolding protein</molecule>
    <subcellularLocation>
        <location evidence="9">Host cytoplasm</location>
    </subcellularLocation>
</comment>
<keyword evidence="1 9" id="KW-0597">Phosphoprotein</keyword>
<dbReference type="GO" id="GO:0030430">
    <property type="term" value="C:host cell cytoplasm"/>
    <property type="evidence" value="ECO:0007669"/>
    <property type="project" value="UniProtKB-SubCell"/>
</dbReference>
<evidence type="ECO:0000313" key="11">
    <source>
        <dbReference type="EMBL" id="QRE02500.1"/>
    </source>
</evidence>
<accession>A0A889IVY3</accession>
<gene>
    <name evidence="11" type="primary">ORF17</name>
</gene>
<keyword evidence="7 9" id="KW-0118">Viral capsid assembly</keyword>
<dbReference type="InterPro" id="IPR035443">
    <property type="entry name" value="Herpes_virus_sf"/>
</dbReference>
<feature type="active site" description="Charge relay system" evidence="9">
    <location>
        <position position="228"/>
    </location>
</feature>
<evidence type="ECO:0000256" key="9">
    <source>
        <dbReference type="HAMAP-Rule" id="MF_04008"/>
    </source>
</evidence>
<feature type="active site" description="Charge relay system" evidence="9">
    <location>
        <position position="207"/>
    </location>
</feature>
<feature type="chain" id="PRO_5033177054" description="Capsid scaffolding protein" evidence="9">
    <location>
        <begin position="1"/>
        <end position="699"/>
    </location>
</feature>
<evidence type="ECO:0000256" key="4">
    <source>
        <dbReference type="ARBA" id="ARBA00022670"/>
    </source>
</evidence>
<dbReference type="EC" id="3.4.21.97" evidence="9"/>
<evidence type="ECO:0000256" key="10">
    <source>
        <dbReference type="SAM" id="MobiDB-lite"/>
    </source>
</evidence>
<comment type="subcellular location">
    <molecule>Assembly protein</molecule>
    <subcellularLocation>
        <location evidence="9">Host nucleus</location>
    </subcellularLocation>
</comment>
<keyword evidence="3 9" id="KW-1188">Viral release from host cell</keyword>
<feature type="site" description="Cleavage; by assemblin; Tail site" evidence="9">
    <location>
        <begin position="674"/>
        <end position="675"/>
    </location>
</feature>
<comment type="subcellular location">
    <molecule>Assemblin</molecule>
    <subcellularLocation>
        <location evidence="9">Host nucleus</location>
    </subcellularLocation>
</comment>
<evidence type="ECO:0000256" key="3">
    <source>
        <dbReference type="ARBA" id="ARBA00022612"/>
    </source>
</evidence>
<feature type="region of interest" description="Disordered" evidence="10">
    <location>
        <begin position="644"/>
        <end position="669"/>
    </location>
</feature>
<dbReference type="GO" id="GO:0004252">
    <property type="term" value="F:serine-type endopeptidase activity"/>
    <property type="evidence" value="ECO:0007669"/>
    <property type="project" value="UniProtKB-UniRule"/>
</dbReference>
<comment type="function">
    <text evidence="9">Capsid scaffolding protein: Acts as a scaffold protein by binding major capsid protein in the cytoplasm, inducing the nuclear localization of both proteins. Multimerizes in the nucleus such as major capsid protein forms the icosahedral T=16 capsid. Autocatalytic cleavage releases the assembly protein, and subsequently abolishes interaction with major capsid protein. Cleavages products are evicted from the capsid before or during DNA packaging.</text>
</comment>
<comment type="function">
    <text evidence="9">Assembly protein: Plays a major role in capsid assembly. Acts as a scaffold protein by binding major capsid protein. Multimerizes in the nucleus such as major capsid protein forms the icosahedral T=16 capsid. Cleaved by assemblin after capsid completion. The cleavages products are evicted from the capsid before or during DNA packaging.</text>
</comment>
<protein>
    <recommendedName>
        <fullName evidence="9">Capsid scaffolding protein</fullName>
    </recommendedName>
    <alternativeName>
        <fullName evidence="9">Protease precursor</fullName>
        <shortName evidence="9">pPR</shortName>
    </alternativeName>
    <component>
        <recommendedName>
            <fullName evidence="9">Assemblin</fullName>
            <ecNumber evidence="9">3.4.21.97</ecNumber>
        </recommendedName>
        <alternativeName>
            <fullName evidence="9">Protease</fullName>
            <shortName evidence="9">Pr</shortName>
        </alternativeName>
    </component>
    <component>
        <recommendedName>
            <fullName evidence="9">Assembly protein</fullName>
            <shortName evidence="9">AP</shortName>
        </recommendedName>
        <alternativeName>
            <fullName evidence="9">Capsid assembly protein</fullName>
        </alternativeName>
    </component>
</protein>
<comment type="subunit">
    <molecule>Assemblin</molecule>
    <text evidence="9">Exists in a monomer-dimer equilibrium with the dimer being the active species.</text>
</comment>
<feature type="active site" description="Charge relay system" evidence="9">
    <location>
        <position position="136"/>
    </location>
</feature>
<comment type="PTM">
    <text evidence="9">Capsid scaffolding protein: Capsid scaffolding protein is cleaved by assemblin after formation of the spherical procapsid. As a result, the capsid obtains its mature, icosahedral shape. Cleavages occur at two or more sites: release (R-site) and maturation (M-site).</text>
</comment>
<dbReference type="GO" id="GO:0006508">
    <property type="term" value="P:proteolysis"/>
    <property type="evidence" value="ECO:0007669"/>
    <property type="project" value="UniProtKB-KW"/>
</dbReference>
<comment type="domain">
    <text evidence="9">Region of interaction between pPR and pAP is called Amino conserved domain (ACD). The region of interaction with major capsid protein is called carboxyl conserved domain (CCD).</text>
</comment>
<organism evidence="11">
    <name type="scientific">Otarine gammaherpesvirus 4</name>
    <dbReference type="NCBI Taxonomy" id="2801541"/>
    <lineage>
        <taxon>Viruses</taxon>
        <taxon>Duplodnaviria</taxon>
        <taxon>Heunggongvirae</taxon>
        <taxon>Peploviricota</taxon>
        <taxon>Herviviricetes</taxon>
        <taxon>Herpesvirales</taxon>
        <taxon>Orthoherpesviridae</taxon>
        <taxon>Gammaherpesvirinae</taxon>
    </lineage>
</organism>
<evidence type="ECO:0000256" key="5">
    <source>
        <dbReference type="ARBA" id="ARBA00022801"/>
    </source>
</evidence>
<feature type="site" description="Cleavage; by assemblin; Release site" evidence="9">
    <location>
        <begin position="324"/>
        <end position="325"/>
    </location>
</feature>
<comment type="function">
    <text evidence="9">Assemblin: Protease that plays an essential role in virion assembly within the nucleus. Catalyzes the cleavage of the assembly protein after formation of the spherical procapsid. By that cleavage, the capsid matures and gains its icosahedral shape. The cleavage sites seem to include -Ala-Ser-, -Ala-Ala-, as well as Ala-Thr bonds. Assemblin and cleavages products are evicted from the capsid before or during DNA packaging.</text>
</comment>
<proteinExistence type="inferred from homology"/>
<comment type="subunit">
    <molecule>Capsid scaffolding protein</molecule>
    <text evidence="9">Homomultimer. Interacts with major capsid protein.</text>
</comment>
<evidence type="ECO:0000256" key="1">
    <source>
        <dbReference type="ARBA" id="ARBA00022553"/>
    </source>
</evidence>
<dbReference type="HAMAP" id="MF_04008">
    <property type="entry name" value="HSV_SCAF"/>
    <property type="match status" value="1"/>
</dbReference>
<evidence type="ECO:0000256" key="7">
    <source>
        <dbReference type="ARBA" id="ARBA00022950"/>
    </source>
</evidence>
<comment type="caution">
    <text evidence="9">Lacks conserved residue(s) required for the propagation of feature annotation.</text>
</comment>
<feature type="region of interest" description="Interaction with major capsid protein" evidence="9">
    <location>
        <begin position="679"/>
        <end position="699"/>
    </location>
</feature>
<dbReference type="GO" id="GO:0042025">
    <property type="term" value="C:host cell nucleus"/>
    <property type="evidence" value="ECO:0007669"/>
    <property type="project" value="UniProtKB-SubCell"/>
</dbReference>
<feature type="chain" id="PRO_5033177057" description="Assemblin" evidence="9">
    <location>
        <begin position="1"/>
        <end position="324"/>
    </location>
</feature>
<evidence type="ECO:0000256" key="8">
    <source>
        <dbReference type="ARBA" id="ARBA00023200"/>
    </source>
</evidence>
<dbReference type="GO" id="GO:0042802">
    <property type="term" value="F:identical protein binding"/>
    <property type="evidence" value="ECO:0007669"/>
    <property type="project" value="UniProtKB-UniRule"/>
</dbReference>
<comment type="subunit">
    <molecule>Assembly protein</molecule>
    <text evidence="9">Homomultimer. Interacts with major capsid protein.</text>
</comment>
<dbReference type="EMBL" id="MN545487">
    <property type="protein sequence ID" value="QRE02500.1"/>
    <property type="molecule type" value="Genomic_DNA"/>
</dbReference>
<keyword evidence="6 9" id="KW-0720">Serine protease</keyword>
<evidence type="ECO:0000256" key="2">
    <source>
        <dbReference type="ARBA" id="ARBA00022562"/>
    </source>
</evidence>
<dbReference type="SUPFAM" id="SSF50789">
    <property type="entry name" value="Herpes virus serine proteinase, assemblin"/>
    <property type="match status" value="1"/>
</dbReference>